<sequence>MLVVRPRAFAALVVCAFVTAASLLLVRRHFPSFSHSTPASEDLHLDADVLQSVARAKYSVPKRSESRDFIVSTVDQFPATKGPRRDFSRIKQPNV</sequence>
<protein>
    <submittedName>
        <fullName evidence="2">Uncharacterized protein</fullName>
    </submittedName>
</protein>
<organism evidence="2 3">
    <name type="scientific">Necator americanus</name>
    <name type="common">Human hookworm</name>
    <dbReference type="NCBI Taxonomy" id="51031"/>
    <lineage>
        <taxon>Eukaryota</taxon>
        <taxon>Metazoa</taxon>
        <taxon>Ecdysozoa</taxon>
        <taxon>Nematoda</taxon>
        <taxon>Chromadorea</taxon>
        <taxon>Rhabditida</taxon>
        <taxon>Rhabditina</taxon>
        <taxon>Rhabditomorpha</taxon>
        <taxon>Strongyloidea</taxon>
        <taxon>Ancylostomatidae</taxon>
        <taxon>Bunostominae</taxon>
        <taxon>Necator</taxon>
    </lineage>
</organism>
<dbReference type="EMBL" id="JAVFWL010000004">
    <property type="protein sequence ID" value="KAK6746523.1"/>
    <property type="molecule type" value="Genomic_DNA"/>
</dbReference>
<evidence type="ECO:0000313" key="2">
    <source>
        <dbReference type="EMBL" id="KAK6746523.1"/>
    </source>
</evidence>
<accession>A0ABR1D8H9</accession>
<keyword evidence="3" id="KW-1185">Reference proteome</keyword>
<keyword evidence="1" id="KW-0812">Transmembrane</keyword>
<comment type="caution">
    <text evidence="2">The sequence shown here is derived from an EMBL/GenBank/DDBJ whole genome shotgun (WGS) entry which is preliminary data.</text>
</comment>
<gene>
    <name evidence="2" type="primary">Necator_chrIV.g13329</name>
    <name evidence="2" type="ORF">RB195_000038</name>
</gene>
<keyword evidence="1" id="KW-0472">Membrane</keyword>
<evidence type="ECO:0000256" key="1">
    <source>
        <dbReference type="SAM" id="Phobius"/>
    </source>
</evidence>
<feature type="transmembrane region" description="Helical" evidence="1">
    <location>
        <begin position="6"/>
        <end position="26"/>
    </location>
</feature>
<proteinExistence type="predicted"/>
<name>A0ABR1D8H9_NECAM</name>
<reference evidence="2 3" key="1">
    <citation type="submission" date="2023-08" db="EMBL/GenBank/DDBJ databases">
        <title>A Necator americanus chromosomal reference genome.</title>
        <authorList>
            <person name="Ilik V."/>
            <person name="Petrzelkova K.J."/>
            <person name="Pardy F."/>
            <person name="Fuh T."/>
            <person name="Niatou-Singa F.S."/>
            <person name="Gouil Q."/>
            <person name="Baker L."/>
            <person name="Ritchie M.E."/>
            <person name="Jex A.R."/>
            <person name="Gazzola D."/>
            <person name="Li H."/>
            <person name="Toshio Fujiwara R."/>
            <person name="Zhan B."/>
            <person name="Aroian R.V."/>
            <person name="Pafco B."/>
            <person name="Schwarz E.M."/>
        </authorList>
    </citation>
    <scope>NUCLEOTIDE SEQUENCE [LARGE SCALE GENOMIC DNA]</scope>
    <source>
        <strain evidence="2 3">Aroian</strain>
        <tissue evidence="2">Whole animal</tissue>
    </source>
</reference>
<evidence type="ECO:0000313" key="3">
    <source>
        <dbReference type="Proteomes" id="UP001303046"/>
    </source>
</evidence>
<keyword evidence="1" id="KW-1133">Transmembrane helix</keyword>
<dbReference type="Proteomes" id="UP001303046">
    <property type="component" value="Unassembled WGS sequence"/>
</dbReference>